<dbReference type="PANTHER" id="PTHR14224">
    <property type="entry name" value="SIMILAR TO PREFERENTIALLY EXPRESSED ANTIGEN IN MELANOMA-LIKE 3"/>
    <property type="match status" value="1"/>
</dbReference>
<dbReference type="GeneTree" id="ENSGT01030000234531"/>
<dbReference type="InParanoid" id="H2ZSW1"/>
<dbReference type="SUPFAM" id="SSF52047">
    <property type="entry name" value="RNI-like"/>
    <property type="match status" value="1"/>
</dbReference>
<dbReference type="InterPro" id="IPR050694">
    <property type="entry name" value="LRRC14/PRAME"/>
</dbReference>
<feature type="chain" id="PRO_5003578707" evidence="5">
    <location>
        <begin position="18"/>
        <end position="206"/>
    </location>
</feature>
<dbReference type="EMBL" id="AFYH01100918">
    <property type="status" value="NOT_ANNOTATED_CDS"/>
    <property type="molecule type" value="Genomic_DNA"/>
</dbReference>
<reference evidence="6" key="2">
    <citation type="submission" date="2025-08" db="UniProtKB">
        <authorList>
            <consortium name="Ensembl"/>
        </authorList>
    </citation>
    <scope>IDENTIFICATION</scope>
</reference>
<evidence type="ECO:0000256" key="1">
    <source>
        <dbReference type="ARBA" id="ARBA00004496"/>
    </source>
</evidence>
<evidence type="ECO:0000256" key="3">
    <source>
        <dbReference type="ARBA" id="ARBA00022614"/>
    </source>
</evidence>
<keyword evidence="4" id="KW-0677">Repeat</keyword>
<dbReference type="PANTHER" id="PTHR14224:SF9">
    <property type="entry name" value="LEUCINE-RICH REPEAT-CONTAINING PROTEIN 14"/>
    <property type="match status" value="1"/>
</dbReference>
<dbReference type="Gene3D" id="3.80.10.10">
    <property type="entry name" value="Ribonuclease Inhibitor"/>
    <property type="match status" value="1"/>
</dbReference>
<dbReference type="InterPro" id="IPR032675">
    <property type="entry name" value="LRR_dom_sf"/>
</dbReference>
<dbReference type="GO" id="GO:0005737">
    <property type="term" value="C:cytoplasm"/>
    <property type="evidence" value="ECO:0007669"/>
    <property type="project" value="UniProtKB-SubCell"/>
</dbReference>
<dbReference type="Ensembl" id="ENSLACT00000000484.1">
    <property type="protein sequence ID" value="ENSLACP00000000482.1"/>
    <property type="gene ID" value="ENSLACG00000000430.1"/>
</dbReference>
<keyword evidence="3" id="KW-0433">Leucine-rich repeat</keyword>
<keyword evidence="5" id="KW-0732">Signal</keyword>
<keyword evidence="7" id="KW-1185">Reference proteome</keyword>
<reference evidence="6" key="3">
    <citation type="submission" date="2025-09" db="UniProtKB">
        <authorList>
            <consortium name="Ensembl"/>
        </authorList>
    </citation>
    <scope>IDENTIFICATION</scope>
</reference>
<reference evidence="7" key="1">
    <citation type="submission" date="2011-08" db="EMBL/GenBank/DDBJ databases">
        <title>The draft genome of Latimeria chalumnae.</title>
        <authorList>
            <person name="Di Palma F."/>
            <person name="Alfoldi J."/>
            <person name="Johnson J."/>
            <person name="Berlin A."/>
            <person name="Gnerre S."/>
            <person name="Jaffe D."/>
            <person name="MacCallum I."/>
            <person name="Young S."/>
            <person name="Walker B.J."/>
            <person name="Lander E."/>
            <person name="Lindblad-Toh K."/>
        </authorList>
    </citation>
    <scope>NUCLEOTIDE SEQUENCE [LARGE SCALE GENOMIC DNA]</scope>
    <source>
        <strain evidence="7">Wild caught</strain>
    </source>
</reference>
<dbReference type="AlphaFoldDB" id="H2ZSW1"/>
<evidence type="ECO:0000313" key="6">
    <source>
        <dbReference type="Ensembl" id="ENSLACP00000000482.1"/>
    </source>
</evidence>
<evidence type="ECO:0000256" key="2">
    <source>
        <dbReference type="ARBA" id="ARBA00022490"/>
    </source>
</evidence>
<dbReference type="OMA" id="ESHHAGC"/>
<evidence type="ECO:0000256" key="4">
    <source>
        <dbReference type="ARBA" id="ARBA00022737"/>
    </source>
</evidence>
<evidence type="ECO:0000256" key="5">
    <source>
        <dbReference type="SAM" id="SignalP"/>
    </source>
</evidence>
<organism evidence="6 7">
    <name type="scientific">Latimeria chalumnae</name>
    <name type="common">Coelacanth</name>
    <dbReference type="NCBI Taxonomy" id="7897"/>
    <lineage>
        <taxon>Eukaryota</taxon>
        <taxon>Metazoa</taxon>
        <taxon>Chordata</taxon>
        <taxon>Craniata</taxon>
        <taxon>Vertebrata</taxon>
        <taxon>Euteleostomi</taxon>
        <taxon>Coelacanthiformes</taxon>
        <taxon>Coelacanthidae</taxon>
        <taxon>Latimeria</taxon>
    </lineage>
</organism>
<dbReference type="eggNOG" id="ENOG502QWSJ">
    <property type="taxonomic scope" value="Eukaryota"/>
</dbReference>
<protein>
    <submittedName>
        <fullName evidence="6">Leucine rich repeat containing 14</fullName>
    </submittedName>
</protein>
<name>H2ZSW1_LATCH</name>
<keyword evidence="2" id="KW-0963">Cytoplasm</keyword>
<dbReference type="Proteomes" id="UP000008672">
    <property type="component" value="Unassembled WGS sequence"/>
</dbReference>
<accession>H2ZSW1</accession>
<feature type="signal peptide" evidence="5">
    <location>
        <begin position="1"/>
        <end position="17"/>
    </location>
</feature>
<proteinExistence type="predicted"/>
<dbReference type="HOGENOM" id="CLU_1606534_0_0_1"/>
<dbReference type="STRING" id="7897.ENSLACP00000000482"/>
<comment type="subcellular location">
    <subcellularLocation>
        <location evidence="1">Cytoplasm</location>
    </subcellularLocation>
</comment>
<sequence>NLESIFFFFFFAPLYSGLQHVPLESLELAFCYLHPVDLSYLTESHHAGCLKKLDLSGNNLSESLLLPFQQLLRVASVSLLYLDIMECRLMDHHLISLLPALRCCTHLRYLGCFCNPVSTQGLKTLLQNALLLWDLKLLIHPFPIDCYEEELPWPPSTSNLLECFIDREKLSKASAELQEVLMQAERTDLVLTPELHNYSPMDYFDF</sequence>
<evidence type="ECO:0000313" key="7">
    <source>
        <dbReference type="Proteomes" id="UP000008672"/>
    </source>
</evidence>